<gene>
    <name evidence="1" type="ORF">VFPPC_16530</name>
</gene>
<dbReference type="RefSeq" id="XP_018139311.1">
    <property type="nucleotide sequence ID" value="XM_018294283.1"/>
</dbReference>
<dbReference type="KEGG" id="pchm:VFPPC_16530"/>
<comment type="caution">
    <text evidence="1">The sequence shown here is derived from an EMBL/GenBank/DDBJ whole genome shotgun (WGS) entry which is preliminary data.</text>
</comment>
<dbReference type="AlphaFoldDB" id="A0A179F859"/>
<name>A0A179F859_METCM</name>
<evidence type="ECO:0000313" key="1">
    <source>
        <dbReference type="EMBL" id="OAQ61607.1"/>
    </source>
</evidence>
<dbReference type="GeneID" id="28858277"/>
<accession>A0A179F859</accession>
<evidence type="ECO:0000313" key="2">
    <source>
        <dbReference type="Proteomes" id="UP000078397"/>
    </source>
</evidence>
<dbReference type="Proteomes" id="UP000078397">
    <property type="component" value="Unassembled WGS sequence"/>
</dbReference>
<proteinExistence type="predicted"/>
<sequence>MYSAGHQPLAIAICAWDAMLANITANLSLMAMHTSLLSRAWPGLIGSGSSGVGSGWHKAFYYRTLEKG</sequence>
<protein>
    <submittedName>
        <fullName evidence="1">Uncharacterized protein</fullName>
    </submittedName>
</protein>
<organism evidence="1 2">
    <name type="scientific">Pochonia chlamydosporia 170</name>
    <dbReference type="NCBI Taxonomy" id="1380566"/>
    <lineage>
        <taxon>Eukaryota</taxon>
        <taxon>Fungi</taxon>
        <taxon>Dikarya</taxon>
        <taxon>Ascomycota</taxon>
        <taxon>Pezizomycotina</taxon>
        <taxon>Sordariomycetes</taxon>
        <taxon>Hypocreomycetidae</taxon>
        <taxon>Hypocreales</taxon>
        <taxon>Clavicipitaceae</taxon>
        <taxon>Pochonia</taxon>
    </lineage>
</organism>
<keyword evidence="2" id="KW-1185">Reference proteome</keyword>
<dbReference type="EMBL" id="LSBJ02000007">
    <property type="protein sequence ID" value="OAQ61607.1"/>
    <property type="molecule type" value="Genomic_DNA"/>
</dbReference>
<reference evidence="1 2" key="1">
    <citation type="journal article" date="2016" name="PLoS Pathog.">
        <title>Biosynthesis of antibiotic leucinostatins in bio-control fungus Purpureocillium lilacinum and their inhibition on phytophthora revealed by genome mining.</title>
        <authorList>
            <person name="Wang G."/>
            <person name="Liu Z."/>
            <person name="Lin R."/>
            <person name="Li E."/>
            <person name="Mao Z."/>
            <person name="Ling J."/>
            <person name="Yang Y."/>
            <person name="Yin W.B."/>
            <person name="Xie B."/>
        </authorList>
    </citation>
    <scope>NUCLEOTIDE SEQUENCE [LARGE SCALE GENOMIC DNA]</scope>
    <source>
        <strain evidence="1">170</strain>
    </source>
</reference>